<dbReference type="Pfam" id="PF25876">
    <property type="entry name" value="HH_MFP_RND"/>
    <property type="match status" value="1"/>
</dbReference>
<dbReference type="Gene3D" id="2.40.30.170">
    <property type="match status" value="1"/>
</dbReference>
<evidence type="ECO:0000313" key="9">
    <source>
        <dbReference type="Proteomes" id="UP000076830"/>
    </source>
</evidence>
<dbReference type="Gene3D" id="2.40.50.100">
    <property type="match status" value="1"/>
</dbReference>
<organism evidence="8 9">
    <name type="scientific">Dokdonella koreensis DS-123</name>
    <dbReference type="NCBI Taxonomy" id="1300342"/>
    <lineage>
        <taxon>Bacteria</taxon>
        <taxon>Pseudomonadati</taxon>
        <taxon>Pseudomonadota</taxon>
        <taxon>Gammaproteobacteria</taxon>
        <taxon>Lysobacterales</taxon>
        <taxon>Rhodanobacteraceae</taxon>
        <taxon>Dokdonella</taxon>
    </lineage>
</organism>
<feature type="domain" description="Multidrug resistance protein MdtA-like alpha-helical hairpin" evidence="4">
    <location>
        <begin position="104"/>
        <end position="172"/>
    </location>
</feature>
<feature type="domain" description="Multidrug resistance protein MdtA-like beta-barrel" evidence="6">
    <location>
        <begin position="243"/>
        <end position="292"/>
    </location>
</feature>
<dbReference type="InterPro" id="IPR006143">
    <property type="entry name" value="RND_pump_MFP"/>
</dbReference>
<dbReference type="FunFam" id="2.40.420.20:FF:000001">
    <property type="entry name" value="Efflux RND transporter periplasmic adaptor subunit"/>
    <property type="match status" value="1"/>
</dbReference>
<dbReference type="GO" id="GO:0046677">
    <property type="term" value="P:response to antibiotic"/>
    <property type="evidence" value="ECO:0007669"/>
    <property type="project" value="TreeGrafter"/>
</dbReference>
<proteinExistence type="inferred from homology"/>
<dbReference type="NCBIfam" id="TIGR01730">
    <property type="entry name" value="RND_mfp"/>
    <property type="match status" value="1"/>
</dbReference>
<sequence>MSAFRYSVLILGLAALIGGCSRGAADTAAAAAPPPTEVTVAAVVAKPLRDWEEFTGRLEAVDSVEIRPRVSGFIDSVQFAEGSRVKKGQLLFRIDPRPFQAEVNRLAAALKQARSQAQLATSNHERGQRLVAQHMISRQEFDQLATLASTSADGIGAAAAALEAARLNLEFTEVRSPIDGRVSRALITAGNLASNASVLTTVVSDNPVYAYFDADEQTYLRFSRTATREADGRHAASPVFMGLIDEQGYPHEGRLDFIDNQVDTQSGTIRGRAVFDNADGRFTPGLFTRIKLVGSESRDTILVDDRAVGIDLGKKFVLALKPDNTLEYRFVELGAAIDGLRVVKQGLSQGDVIVVNGLQHVRPGVTVKPTTVTMDANRTGVAQVTAGESPLLASRAAPTEHAQR</sequence>
<dbReference type="OrthoDB" id="9816569at2"/>
<dbReference type="GO" id="GO:0005886">
    <property type="term" value="C:plasma membrane"/>
    <property type="evidence" value="ECO:0007669"/>
    <property type="project" value="UniProtKB-SubCell"/>
</dbReference>
<name>A0A167G491_9GAMM</name>
<evidence type="ECO:0000259" key="5">
    <source>
        <dbReference type="Pfam" id="PF25917"/>
    </source>
</evidence>
<dbReference type="PANTHER" id="PTHR30158:SF26">
    <property type="entry name" value="RESISTANCE-NODULATION-CELL DIVISION (RND) MULTIDRUG EFFLUX MEMBRANE FUSION PROTEIN MEXE"/>
    <property type="match status" value="1"/>
</dbReference>
<dbReference type="InterPro" id="IPR058627">
    <property type="entry name" value="MdtA-like_C"/>
</dbReference>
<dbReference type="Proteomes" id="UP000076830">
    <property type="component" value="Chromosome"/>
</dbReference>
<feature type="domain" description="Multidrug resistance protein MdtA-like barrel-sandwich hybrid" evidence="5">
    <location>
        <begin position="63"/>
        <end position="203"/>
    </location>
</feature>
<dbReference type="RefSeq" id="WP_067642626.1">
    <property type="nucleotide sequence ID" value="NZ_CP015249.1"/>
</dbReference>
<evidence type="ECO:0000256" key="1">
    <source>
        <dbReference type="ARBA" id="ARBA00004519"/>
    </source>
</evidence>
<dbReference type="InterPro" id="IPR058624">
    <property type="entry name" value="MdtA-like_HH"/>
</dbReference>
<gene>
    <name evidence="8" type="ORF">I596_99</name>
</gene>
<dbReference type="Pfam" id="PF25967">
    <property type="entry name" value="RND-MFP_C"/>
    <property type="match status" value="1"/>
</dbReference>
<keyword evidence="9" id="KW-1185">Reference proteome</keyword>
<comment type="subcellular location">
    <subcellularLocation>
        <location evidence="1">Cell inner membrane</location>
        <topology evidence="1">Lipid-anchor</topology>
    </subcellularLocation>
</comment>
<dbReference type="PANTHER" id="PTHR30158">
    <property type="entry name" value="ACRA/E-RELATED COMPONENT OF DRUG EFFLUX TRANSPORTER"/>
    <property type="match status" value="1"/>
</dbReference>
<evidence type="ECO:0000259" key="4">
    <source>
        <dbReference type="Pfam" id="PF25876"/>
    </source>
</evidence>
<dbReference type="Gene3D" id="1.10.287.470">
    <property type="entry name" value="Helix hairpin bin"/>
    <property type="match status" value="1"/>
</dbReference>
<dbReference type="KEGG" id="dko:I596_99"/>
<evidence type="ECO:0000259" key="7">
    <source>
        <dbReference type="Pfam" id="PF25967"/>
    </source>
</evidence>
<keyword evidence="3" id="KW-0732">Signal</keyword>
<feature type="signal peptide" evidence="3">
    <location>
        <begin position="1"/>
        <end position="24"/>
    </location>
</feature>
<evidence type="ECO:0000313" key="8">
    <source>
        <dbReference type="EMBL" id="ANB16139.1"/>
    </source>
</evidence>
<dbReference type="SUPFAM" id="SSF111369">
    <property type="entry name" value="HlyD-like secretion proteins"/>
    <property type="match status" value="1"/>
</dbReference>
<dbReference type="EMBL" id="CP015249">
    <property type="protein sequence ID" value="ANB16139.1"/>
    <property type="molecule type" value="Genomic_DNA"/>
</dbReference>
<accession>A0A167G491</accession>
<feature type="chain" id="PRO_5007886660" evidence="3">
    <location>
        <begin position="25"/>
        <end position="404"/>
    </location>
</feature>
<dbReference type="Gene3D" id="2.40.420.20">
    <property type="match status" value="1"/>
</dbReference>
<comment type="similarity">
    <text evidence="2">Belongs to the membrane fusion protein (MFP) (TC 8.A.1) family.</text>
</comment>
<dbReference type="PROSITE" id="PS51257">
    <property type="entry name" value="PROKAR_LIPOPROTEIN"/>
    <property type="match status" value="1"/>
</dbReference>
<protein>
    <submittedName>
        <fullName evidence="8">RND efflux system, membrane fusion protein CmeA</fullName>
    </submittedName>
</protein>
<dbReference type="STRING" id="1300342.I596_99"/>
<dbReference type="AlphaFoldDB" id="A0A167G491"/>
<evidence type="ECO:0000259" key="6">
    <source>
        <dbReference type="Pfam" id="PF25944"/>
    </source>
</evidence>
<dbReference type="GO" id="GO:0022857">
    <property type="term" value="F:transmembrane transporter activity"/>
    <property type="evidence" value="ECO:0007669"/>
    <property type="project" value="InterPro"/>
</dbReference>
<dbReference type="PATRIC" id="fig|1300342.3.peg.98"/>
<dbReference type="InterPro" id="IPR058625">
    <property type="entry name" value="MdtA-like_BSH"/>
</dbReference>
<dbReference type="InterPro" id="IPR058626">
    <property type="entry name" value="MdtA-like_b-barrel"/>
</dbReference>
<dbReference type="Pfam" id="PF25917">
    <property type="entry name" value="BSH_RND"/>
    <property type="match status" value="1"/>
</dbReference>
<evidence type="ECO:0000256" key="3">
    <source>
        <dbReference type="SAM" id="SignalP"/>
    </source>
</evidence>
<dbReference type="Pfam" id="PF25944">
    <property type="entry name" value="Beta-barrel_RND"/>
    <property type="match status" value="1"/>
</dbReference>
<evidence type="ECO:0000256" key="2">
    <source>
        <dbReference type="ARBA" id="ARBA00009477"/>
    </source>
</evidence>
<reference evidence="8 9" key="1">
    <citation type="submission" date="2016-04" db="EMBL/GenBank/DDBJ databases">
        <title>Complete genome sequence of Dokdonella koreensis DS-123T.</title>
        <authorList>
            <person name="Kim J.F."/>
            <person name="Lee H."/>
            <person name="Kwak M.-J."/>
        </authorList>
    </citation>
    <scope>NUCLEOTIDE SEQUENCE [LARGE SCALE GENOMIC DNA]</scope>
    <source>
        <strain evidence="8 9">DS-123</strain>
    </source>
</reference>
<feature type="domain" description="Multidrug resistance protein MdtA-like C-terminal permuted SH3" evidence="7">
    <location>
        <begin position="301"/>
        <end position="359"/>
    </location>
</feature>